<keyword evidence="1" id="KW-1133">Transmembrane helix</keyword>
<dbReference type="RefSeq" id="WP_156566410.1">
    <property type="nucleotide sequence ID" value="NZ_CACRTZ010000029.1"/>
</dbReference>
<keyword evidence="1" id="KW-0472">Membrane</keyword>
<accession>A0A6N3FFC6</accession>
<organism evidence="2">
    <name type="scientific">Phytobacter massiliensis</name>
    <dbReference type="NCBI Taxonomy" id="1485952"/>
    <lineage>
        <taxon>Bacteria</taxon>
        <taxon>Pseudomonadati</taxon>
        <taxon>Pseudomonadota</taxon>
        <taxon>Gammaproteobacteria</taxon>
        <taxon>Enterobacterales</taxon>
        <taxon>Enterobacteriaceae</taxon>
        <taxon>Phytobacter</taxon>
    </lineage>
</organism>
<dbReference type="AlphaFoldDB" id="A0A6N3FFC6"/>
<sequence length="131" mass="14530">MRTFFMDMLVGWRAGTLGRVRLGIYVVILLALSVSGIYVFLNNLYSLPAFFFFVLTTVLNYYCGLLVMIKRYRELTSYPVIFSLAHWGLSVAYSYTLSPALGALSLVLLLILLVAPGRHSPAGADEQGEIA</sequence>
<keyword evidence="1" id="KW-0812">Transmembrane</keyword>
<protein>
    <submittedName>
        <fullName evidence="2">Uncharacterized protein</fullName>
    </submittedName>
</protein>
<reference evidence="2" key="1">
    <citation type="submission" date="2019-11" db="EMBL/GenBank/DDBJ databases">
        <authorList>
            <person name="Feng L."/>
        </authorList>
    </citation>
    <scope>NUCLEOTIDE SEQUENCE</scope>
    <source>
        <strain evidence="2">EMassiliensisLFYP7</strain>
    </source>
</reference>
<evidence type="ECO:0000256" key="1">
    <source>
        <dbReference type="SAM" id="Phobius"/>
    </source>
</evidence>
<feature type="transmembrane region" description="Helical" evidence="1">
    <location>
        <begin position="47"/>
        <end position="68"/>
    </location>
</feature>
<name>A0A6N3FFC6_9ENTR</name>
<dbReference type="EMBL" id="CACRTZ010000029">
    <property type="protein sequence ID" value="VYU50858.1"/>
    <property type="molecule type" value="Genomic_DNA"/>
</dbReference>
<feature type="transmembrane region" description="Helical" evidence="1">
    <location>
        <begin position="20"/>
        <end position="41"/>
    </location>
</feature>
<feature type="transmembrane region" description="Helical" evidence="1">
    <location>
        <begin position="99"/>
        <end position="115"/>
    </location>
</feature>
<evidence type="ECO:0000313" key="2">
    <source>
        <dbReference type="EMBL" id="VYU50858.1"/>
    </source>
</evidence>
<proteinExistence type="predicted"/>
<gene>
    <name evidence="2" type="ORF">EMLFYP7_02639</name>
</gene>